<dbReference type="InterPro" id="IPR013785">
    <property type="entry name" value="Aldolase_TIM"/>
</dbReference>
<evidence type="ECO:0000313" key="4">
    <source>
        <dbReference type="EMBL" id="PLS08892.1"/>
    </source>
</evidence>
<sequence length="223" mass="24896">MKLYIDSADVKQISRINEYYPISGVTTNPSIIVRENRPFIELLKEIRQVIGHEKELFVQLIGDSAEEMIEEAKFINGKLAGNVVVKIPVTEEGIKAIRLLDSEKIPTLATTIYTSFQALIAAVAGAKYVAPYVNRIDNLTGNGVKVVSEINKLFNTYQLPTEILAASFKNVQQVHDVCLSGAKGATVGTELIEKFIAFPATLQDVKVFKDEWQTLYRTRTIIY</sequence>
<dbReference type="InterPro" id="IPR018225">
    <property type="entry name" value="Transaldolase_AS"/>
</dbReference>
<keyword evidence="2" id="KW-0963">Cytoplasm</keyword>
<keyword evidence="3" id="KW-0704">Schiff base</keyword>
<dbReference type="FunFam" id="3.20.20.70:FF:000018">
    <property type="entry name" value="Probable transaldolase"/>
    <property type="match status" value="1"/>
</dbReference>
<accession>A0A2N5HTQ8</accession>
<name>A0A2N5HTQ8_9BACI</name>
<evidence type="ECO:0000256" key="1">
    <source>
        <dbReference type="ARBA" id="ARBA00004496"/>
    </source>
</evidence>
<dbReference type="OrthoDB" id="9807051at2"/>
<dbReference type="Gene3D" id="3.20.20.70">
    <property type="entry name" value="Aldolase class I"/>
    <property type="match status" value="1"/>
</dbReference>
<dbReference type="Pfam" id="PF00923">
    <property type="entry name" value="TAL_FSA"/>
    <property type="match status" value="1"/>
</dbReference>
<reference evidence="4 5" key="1">
    <citation type="submission" date="2017-11" db="EMBL/GenBank/DDBJ databases">
        <title>Comparitive Functional Genomics of Dry Heat Resistant strains isolated from the Viking Spacecraft.</title>
        <authorList>
            <person name="Seuylemezian A."/>
            <person name="Cooper K."/>
            <person name="Vaishampayan P."/>
        </authorList>
    </citation>
    <scope>NUCLEOTIDE SEQUENCE [LARGE SCALE GENOMIC DNA]</scope>
    <source>
        <strain evidence="4 5">V32-6</strain>
    </source>
</reference>
<keyword evidence="5" id="KW-1185">Reference proteome</keyword>
<evidence type="ECO:0000313" key="5">
    <source>
        <dbReference type="Proteomes" id="UP000234950"/>
    </source>
</evidence>
<dbReference type="GO" id="GO:0005975">
    <property type="term" value="P:carbohydrate metabolic process"/>
    <property type="evidence" value="ECO:0007669"/>
    <property type="project" value="InterPro"/>
</dbReference>
<proteinExistence type="predicted"/>
<dbReference type="RefSeq" id="WP_101646293.1">
    <property type="nucleotide sequence ID" value="NZ_PGVE01000015.1"/>
</dbReference>
<dbReference type="PROSITE" id="PS00958">
    <property type="entry name" value="TRANSALDOLASE_2"/>
    <property type="match status" value="1"/>
</dbReference>
<evidence type="ECO:0000256" key="3">
    <source>
        <dbReference type="ARBA" id="ARBA00023270"/>
    </source>
</evidence>
<comment type="subcellular location">
    <subcellularLocation>
        <location evidence="1">Cytoplasm</location>
    </subcellularLocation>
</comment>
<dbReference type="GO" id="GO:0016832">
    <property type="term" value="F:aldehyde-lyase activity"/>
    <property type="evidence" value="ECO:0007669"/>
    <property type="project" value="InterPro"/>
</dbReference>
<dbReference type="Proteomes" id="UP000234950">
    <property type="component" value="Unassembled WGS sequence"/>
</dbReference>
<dbReference type="CDD" id="cd00956">
    <property type="entry name" value="Transaldolase_FSA"/>
    <property type="match status" value="1"/>
</dbReference>
<protein>
    <submittedName>
        <fullName evidence="4">Fructose-6-phosphate aldolase</fullName>
    </submittedName>
</protein>
<gene>
    <name evidence="4" type="ORF">CVD27_02340</name>
</gene>
<dbReference type="PROSITE" id="PS01054">
    <property type="entry name" value="TRANSALDOLASE_1"/>
    <property type="match status" value="1"/>
</dbReference>
<dbReference type="PANTHER" id="PTHR10683:SF36">
    <property type="entry name" value="TRANSALDOLASE"/>
    <property type="match status" value="1"/>
</dbReference>
<evidence type="ECO:0000256" key="2">
    <source>
        <dbReference type="ARBA" id="ARBA00022490"/>
    </source>
</evidence>
<comment type="caution">
    <text evidence="4">The sequence shown here is derived from an EMBL/GenBank/DDBJ whole genome shotgun (WGS) entry which is preliminary data.</text>
</comment>
<dbReference type="GO" id="GO:0005737">
    <property type="term" value="C:cytoplasm"/>
    <property type="evidence" value="ECO:0007669"/>
    <property type="project" value="UniProtKB-SubCell"/>
</dbReference>
<dbReference type="AlphaFoldDB" id="A0A2N5HTQ8"/>
<dbReference type="EMBL" id="PGVE01000015">
    <property type="protein sequence ID" value="PLS08892.1"/>
    <property type="molecule type" value="Genomic_DNA"/>
</dbReference>
<dbReference type="InterPro" id="IPR001585">
    <property type="entry name" value="TAL/FSA"/>
</dbReference>
<dbReference type="InterPro" id="IPR033919">
    <property type="entry name" value="TSA/FSA_arc/bac"/>
</dbReference>
<organism evidence="4 5">
    <name type="scientific">Neobacillus cucumis</name>
    <dbReference type="NCBI Taxonomy" id="1740721"/>
    <lineage>
        <taxon>Bacteria</taxon>
        <taxon>Bacillati</taxon>
        <taxon>Bacillota</taxon>
        <taxon>Bacilli</taxon>
        <taxon>Bacillales</taxon>
        <taxon>Bacillaceae</taxon>
        <taxon>Neobacillus</taxon>
    </lineage>
</organism>
<dbReference type="PANTHER" id="PTHR10683">
    <property type="entry name" value="TRANSALDOLASE"/>
    <property type="match status" value="1"/>
</dbReference>
<dbReference type="SUPFAM" id="SSF51569">
    <property type="entry name" value="Aldolase"/>
    <property type="match status" value="1"/>
</dbReference>